<protein>
    <submittedName>
        <fullName evidence="1">Uncharacterized protein</fullName>
    </submittedName>
</protein>
<dbReference type="RefSeq" id="WP_206845036.1">
    <property type="nucleotide sequence ID" value="NZ_CP065956.1"/>
</dbReference>
<dbReference type="Proteomes" id="UP000663088">
    <property type="component" value="Chromosome"/>
</dbReference>
<reference evidence="1 2" key="1">
    <citation type="submission" date="2020-12" db="EMBL/GenBank/DDBJ databases">
        <authorList>
            <person name="Awala S.I."/>
            <person name="Gwak J.-H."/>
            <person name="Kim S.-J."/>
            <person name="Rhee S.-K."/>
        </authorList>
    </citation>
    <scope>NUCLEOTIDE SEQUENCE [LARGE SCALE GENOMIC DNA]</scope>
    <source>
        <strain evidence="1 2">IT5</strain>
    </source>
</reference>
<evidence type="ECO:0000313" key="1">
    <source>
        <dbReference type="EMBL" id="QSR86253.1"/>
    </source>
</evidence>
<dbReference type="EMBL" id="CP065956">
    <property type="protein sequence ID" value="QSR86253.1"/>
    <property type="molecule type" value="Genomic_DNA"/>
</dbReference>
<gene>
    <name evidence="1" type="ORF">EM20IM_07040</name>
</gene>
<accession>A0ABX7PUB4</accession>
<name>A0ABX7PUB4_9BACT</name>
<evidence type="ECO:0000313" key="2">
    <source>
        <dbReference type="Proteomes" id="UP000663088"/>
    </source>
</evidence>
<sequence length="81" mass="9543">MENWLGGDKTTPFIRMYSSFRRKKRQDKRSDRQLPFDKQRFALPVVAKGMKKEDRNLFLTALELAEELLKENLSKSPDPSL</sequence>
<keyword evidence="2" id="KW-1185">Reference proteome</keyword>
<proteinExistence type="predicted"/>
<organism evidence="1 2">
    <name type="scientific">Candidatus Methylacidiphilum infernorum</name>
    <dbReference type="NCBI Taxonomy" id="511746"/>
    <lineage>
        <taxon>Bacteria</taxon>
        <taxon>Pseudomonadati</taxon>
        <taxon>Verrucomicrobiota</taxon>
        <taxon>Methylacidiphilae</taxon>
        <taxon>Methylacidiphilales</taxon>
        <taxon>Methylacidiphilaceae</taxon>
        <taxon>Methylacidiphilum (ex Ratnadevi et al. 2023)</taxon>
    </lineage>
</organism>